<dbReference type="AlphaFoldDB" id="A0A0A9D422"/>
<reference evidence="2" key="2">
    <citation type="journal article" date="2015" name="Data Brief">
        <title>Shoot transcriptome of the giant reed, Arundo donax.</title>
        <authorList>
            <person name="Barrero R.A."/>
            <person name="Guerrero F.D."/>
            <person name="Moolhuijzen P."/>
            <person name="Goolsby J.A."/>
            <person name="Tidwell J."/>
            <person name="Bellgard S.E."/>
            <person name="Bellgard M.I."/>
        </authorList>
    </citation>
    <scope>NUCLEOTIDE SEQUENCE</scope>
    <source>
        <tissue evidence="2">Shoot tissue taken approximately 20 cm above the soil surface</tissue>
    </source>
</reference>
<sequence>MYTNIGWRPASTQSPETRSTLSARCRDDTVVRWLSYAFDTAGDTGTFAWHTLHSTSPFISVAAAATGSPKTRGSNQRDEPGERREQGTLAAGWRVDHGSSRGPRRSRFGASRRRRWARRGRWRAEKCKYKYSDGISHENERGKGLSLHKSPRLLRTFTKFTGRSILT</sequence>
<feature type="compositionally biased region" description="Polar residues" evidence="1">
    <location>
        <begin position="10"/>
        <end position="20"/>
    </location>
</feature>
<proteinExistence type="predicted"/>
<name>A0A0A9D422_ARUDO</name>
<organism evidence="2">
    <name type="scientific">Arundo donax</name>
    <name type="common">Giant reed</name>
    <name type="synonym">Donax arundinaceus</name>
    <dbReference type="NCBI Taxonomy" id="35708"/>
    <lineage>
        <taxon>Eukaryota</taxon>
        <taxon>Viridiplantae</taxon>
        <taxon>Streptophyta</taxon>
        <taxon>Embryophyta</taxon>
        <taxon>Tracheophyta</taxon>
        <taxon>Spermatophyta</taxon>
        <taxon>Magnoliopsida</taxon>
        <taxon>Liliopsida</taxon>
        <taxon>Poales</taxon>
        <taxon>Poaceae</taxon>
        <taxon>PACMAD clade</taxon>
        <taxon>Arundinoideae</taxon>
        <taxon>Arundineae</taxon>
        <taxon>Arundo</taxon>
    </lineage>
</organism>
<evidence type="ECO:0000313" key="2">
    <source>
        <dbReference type="EMBL" id="JAD78487.1"/>
    </source>
</evidence>
<accession>A0A0A9D422</accession>
<protein>
    <submittedName>
        <fullName evidence="2">Uncharacterized protein</fullName>
    </submittedName>
</protein>
<feature type="region of interest" description="Disordered" evidence="1">
    <location>
        <begin position="1"/>
        <end position="20"/>
    </location>
</feature>
<feature type="region of interest" description="Disordered" evidence="1">
    <location>
        <begin position="65"/>
        <end position="89"/>
    </location>
</feature>
<feature type="compositionally biased region" description="Basic and acidic residues" evidence="1">
    <location>
        <begin position="75"/>
        <end position="86"/>
    </location>
</feature>
<reference evidence="2" key="1">
    <citation type="submission" date="2014-09" db="EMBL/GenBank/DDBJ databases">
        <authorList>
            <person name="Magalhaes I.L.F."/>
            <person name="Oliveira U."/>
            <person name="Santos F.R."/>
            <person name="Vidigal T.H.D.A."/>
            <person name="Brescovit A.D."/>
            <person name="Santos A.J."/>
        </authorList>
    </citation>
    <scope>NUCLEOTIDE SEQUENCE</scope>
    <source>
        <tissue evidence="2">Shoot tissue taken approximately 20 cm above the soil surface</tissue>
    </source>
</reference>
<evidence type="ECO:0000256" key="1">
    <source>
        <dbReference type="SAM" id="MobiDB-lite"/>
    </source>
</evidence>
<dbReference type="EMBL" id="GBRH01219408">
    <property type="protein sequence ID" value="JAD78487.1"/>
    <property type="molecule type" value="Transcribed_RNA"/>
</dbReference>